<evidence type="ECO:0000313" key="9">
    <source>
        <dbReference type="EMBL" id="SDC33636.1"/>
    </source>
</evidence>
<dbReference type="AlphaFoldDB" id="A0A1G6KTD3"/>
<name>A0A1G6KTD3_9BACL</name>
<feature type="transmembrane region" description="Helical" evidence="7">
    <location>
        <begin position="113"/>
        <end position="140"/>
    </location>
</feature>
<evidence type="ECO:0000256" key="5">
    <source>
        <dbReference type="ARBA" id="ARBA00022989"/>
    </source>
</evidence>
<dbReference type="InterPro" id="IPR005769">
    <property type="entry name" value="PhnE/PtxC"/>
</dbReference>
<proteinExistence type="inferred from homology"/>
<dbReference type="SUPFAM" id="SSF161098">
    <property type="entry name" value="MetI-like"/>
    <property type="match status" value="1"/>
</dbReference>
<evidence type="ECO:0000256" key="3">
    <source>
        <dbReference type="ARBA" id="ARBA00022475"/>
    </source>
</evidence>
<keyword evidence="3" id="KW-1003">Cell membrane</keyword>
<dbReference type="Pfam" id="PF00528">
    <property type="entry name" value="BPD_transp_1"/>
    <property type="match status" value="1"/>
</dbReference>
<keyword evidence="5 7" id="KW-1133">Transmembrane helix</keyword>
<evidence type="ECO:0000256" key="4">
    <source>
        <dbReference type="ARBA" id="ARBA00022692"/>
    </source>
</evidence>
<dbReference type="Gene3D" id="1.10.3720.10">
    <property type="entry name" value="MetI-like"/>
    <property type="match status" value="1"/>
</dbReference>
<feature type="transmembrane region" description="Helical" evidence="7">
    <location>
        <begin position="223"/>
        <end position="240"/>
    </location>
</feature>
<accession>A0A1G6KTD3</accession>
<dbReference type="EMBL" id="FMZA01000006">
    <property type="protein sequence ID" value="SDC33636.1"/>
    <property type="molecule type" value="Genomic_DNA"/>
</dbReference>
<evidence type="ECO:0000313" key="10">
    <source>
        <dbReference type="Proteomes" id="UP000199387"/>
    </source>
</evidence>
<dbReference type="PANTHER" id="PTHR30043:SF1">
    <property type="entry name" value="ABC TRANSPORT SYSTEM PERMEASE PROTEIN P69"/>
    <property type="match status" value="1"/>
</dbReference>
<comment type="subcellular location">
    <subcellularLocation>
        <location evidence="1 7">Cell membrane</location>
        <topology evidence="1 7">Multi-pass membrane protein</topology>
    </subcellularLocation>
</comment>
<comment type="similarity">
    <text evidence="7">Belongs to the binding-protein-dependent transport system permease family.</text>
</comment>
<dbReference type="STRING" id="1236220.SAMN04488112_106123"/>
<feature type="transmembrane region" description="Helical" evidence="7">
    <location>
        <begin position="198"/>
        <end position="217"/>
    </location>
</feature>
<protein>
    <submittedName>
        <fullName evidence="9">Phosphonate transport system permease protein</fullName>
    </submittedName>
</protein>
<dbReference type="InterPro" id="IPR035906">
    <property type="entry name" value="MetI-like_sf"/>
</dbReference>
<dbReference type="GO" id="GO:0005886">
    <property type="term" value="C:plasma membrane"/>
    <property type="evidence" value="ECO:0007669"/>
    <property type="project" value="UniProtKB-SubCell"/>
</dbReference>
<gene>
    <name evidence="9" type="ORF">SAMN04488112_106123</name>
</gene>
<feature type="transmembrane region" description="Helical" evidence="7">
    <location>
        <begin position="160"/>
        <end position="177"/>
    </location>
</feature>
<evidence type="ECO:0000256" key="1">
    <source>
        <dbReference type="ARBA" id="ARBA00004651"/>
    </source>
</evidence>
<feature type="domain" description="ABC transmembrane type-1" evidence="8">
    <location>
        <begin position="61"/>
        <end position="244"/>
    </location>
</feature>
<dbReference type="GO" id="GO:0015416">
    <property type="term" value="F:ABC-type phosphonate transporter activity"/>
    <property type="evidence" value="ECO:0007669"/>
    <property type="project" value="InterPro"/>
</dbReference>
<evidence type="ECO:0000259" key="8">
    <source>
        <dbReference type="PROSITE" id="PS50928"/>
    </source>
</evidence>
<sequence length="252" mass="27429">MMAVRRKVLLTLLLVLVAVIFSVQDAELNFGEIGELSNSADFLAQMWPLDFSMLGHSLEETLITVEIAFLGTLAGLVVSFPLAFLAARNTSPHPTVYNGVRSFLTFLRSVPELVLALIFVPTFGLEPLTVIMALFLHNGAVLGKLLSELVEAAEPGPQEAVASTGARGVLVALYGIVPQIFPNILSHSFYRFEVGVRSSLLFGAIGAGGIGDVLYLHFKTFEYAAMAVDVLLIMVLIWFLDYMGSYFRAKVI</sequence>
<keyword evidence="10" id="KW-1185">Reference proteome</keyword>
<reference evidence="9 10" key="1">
    <citation type="submission" date="2016-10" db="EMBL/GenBank/DDBJ databases">
        <authorList>
            <person name="de Groot N.N."/>
        </authorList>
    </citation>
    <scope>NUCLEOTIDE SEQUENCE [LARGE SCALE GENOMIC DNA]</scope>
    <source>
        <strain evidence="9 10">DSM 45514</strain>
    </source>
</reference>
<evidence type="ECO:0000256" key="2">
    <source>
        <dbReference type="ARBA" id="ARBA00022448"/>
    </source>
</evidence>
<feature type="transmembrane region" description="Helical" evidence="7">
    <location>
        <begin position="67"/>
        <end position="87"/>
    </location>
</feature>
<dbReference type="PANTHER" id="PTHR30043">
    <property type="entry name" value="PHOSPHONATES TRANSPORT SYSTEM PERMEASE PROTEIN"/>
    <property type="match status" value="1"/>
</dbReference>
<organism evidence="9 10">
    <name type="scientific">Melghirimyces thermohalophilus</name>
    <dbReference type="NCBI Taxonomy" id="1236220"/>
    <lineage>
        <taxon>Bacteria</taxon>
        <taxon>Bacillati</taxon>
        <taxon>Bacillota</taxon>
        <taxon>Bacilli</taxon>
        <taxon>Bacillales</taxon>
        <taxon>Thermoactinomycetaceae</taxon>
        <taxon>Melghirimyces</taxon>
    </lineage>
</organism>
<keyword evidence="6 7" id="KW-0472">Membrane</keyword>
<evidence type="ECO:0000256" key="6">
    <source>
        <dbReference type="ARBA" id="ARBA00023136"/>
    </source>
</evidence>
<keyword evidence="2 7" id="KW-0813">Transport</keyword>
<keyword evidence="4 7" id="KW-0812">Transmembrane</keyword>
<evidence type="ECO:0000256" key="7">
    <source>
        <dbReference type="RuleBase" id="RU363032"/>
    </source>
</evidence>
<dbReference type="PROSITE" id="PS50928">
    <property type="entry name" value="ABC_TM1"/>
    <property type="match status" value="1"/>
</dbReference>
<dbReference type="InterPro" id="IPR000515">
    <property type="entry name" value="MetI-like"/>
</dbReference>
<dbReference type="CDD" id="cd06261">
    <property type="entry name" value="TM_PBP2"/>
    <property type="match status" value="1"/>
</dbReference>
<dbReference type="Proteomes" id="UP000199387">
    <property type="component" value="Unassembled WGS sequence"/>
</dbReference>
<dbReference type="NCBIfam" id="TIGR01097">
    <property type="entry name" value="PhnE"/>
    <property type="match status" value="1"/>
</dbReference>